<evidence type="ECO:0000313" key="2">
    <source>
        <dbReference type="EMBL" id="MDP9973289.1"/>
    </source>
</evidence>
<dbReference type="EMBL" id="JAUSRV010000012">
    <property type="protein sequence ID" value="MDP9973289.1"/>
    <property type="molecule type" value="Genomic_DNA"/>
</dbReference>
<dbReference type="AlphaFoldDB" id="A0AAW8ELH2"/>
<keyword evidence="1" id="KW-0732">Signal</keyword>
<gene>
    <name evidence="2" type="ORF">J2W39_004547</name>
</gene>
<dbReference type="InterPro" id="IPR008930">
    <property type="entry name" value="Terpenoid_cyclase/PrenylTrfase"/>
</dbReference>
<reference evidence="2" key="1">
    <citation type="submission" date="2023-07" db="EMBL/GenBank/DDBJ databases">
        <title>Sorghum-associated microbial communities from plants grown in Nebraska, USA.</title>
        <authorList>
            <person name="Schachtman D."/>
        </authorList>
    </citation>
    <scope>NUCLEOTIDE SEQUENCE</scope>
    <source>
        <strain evidence="2">DS3315</strain>
    </source>
</reference>
<evidence type="ECO:0000313" key="3">
    <source>
        <dbReference type="Proteomes" id="UP001224845"/>
    </source>
</evidence>
<dbReference type="Proteomes" id="UP001224845">
    <property type="component" value="Unassembled WGS sequence"/>
</dbReference>
<feature type="signal peptide" evidence="1">
    <location>
        <begin position="1"/>
        <end position="29"/>
    </location>
</feature>
<organism evidence="2 3">
    <name type="scientific">Variovorax paradoxus</name>
    <dbReference type="NCBI Taxonomy" id="34073"/>
    <lineage>
        <taxon>Bacteria</taxon>
        <taxon>Pseudomonadati</taxon>
        <taxon>Pseudomonadota</taxon>
        <taxon>Betaproteobacteria</taxon>
        <taxon>Burkholderiales</taxon>
        <taxon>Comamonadaceae</taxon>
        <taxon>Variovorax</taxon>
    </lineage>
</organism>
<proteinExistence type="predicted"/>
<name>A0AAW8ELH2_VARPD</name>
<protein>
    <recommendedName>
        <fullName evidence="4">Methylaspartate ammonia-lyase</fullName>
    </recommendedName>
</protein>
<dbReference type="SUPFAM" id="SSF48239">
    <property type="entry name" value="Terpenoid cyclases/Protein prenyltransferases"/>
    <property type="match status" value="1"/>
</dbReference>
<comment type="caution">
    <text evidence="2">The sequence shown here is derived from an EMBL/GenBank/DDBJ whole genome shotgun (WGS) entry which is preliminary data.</text>
</comment>
<dbReference type="RefSeq" id="WP_307595710.1">
    <property type="nucleotide sequence ID" value="NZ_CAXUQE020000001.1"/>
</dbReference>
<evidence type="ECO:0000256" key="1">
    <source>
        <dbReference type="SAM" id="SignalP"/>
    </source>
</evidence>
<feature type="chain" id="PRO_5043465561" description="Methylaspartate ammonia-lyase" evidence="1">
    <location>
        <begin position="30"/>
        <end position="449"/>
    </location>
</feature>
<accession>A0AAW8ELH2</accession>
<sequence length="449" mass="47424">MSVFAFSRPLASCLAASMALALPLSAALAQPSAGRPPGPQAASATQQTLARQSCEGLRRAVAEDQKGAASGPLFLASYRVADPKQGTPLEPALAGAAFTYDNALAGIALLACGDAASARRIGDAVVRAMERDPNTADGRVRNAYRAGPMTEEKAALPGRWDAAKNQWIADAYQVSTATGNVAWAALLLLNLNEAEPSPAYLAGARRLLGWIEQRTRARNAPDGYNGGWYGWDNAQRAQTWKSTEHNIDIAVAAAWAAKSAGGEAEAERRQARTALEFVNRMWNASEQRFNIGTKEDGATIATDGSGLDAQLWPLLAAPEGSCPWMRGLDWVEKHHRFGEGYGFSRSPDGIWTEGTAQAAATLVARKGAAPEALWQLLASQRAGNGLYYATPSARISTGLAIGPDSTGADFFYYRWPHLGATAWIALAATGFNPFTGKTAATGATSPCPT</sequence>
<evidence type="ECO:0008006" key="4">
    <source>
        <dbReference type="Google" id="ProtNLM"/>
    </source>
</evidence>